<proteinExistence type="predicted"/>
<evidence type="ECO:0000313" key="2">
    <source>
        <dbReference type="Proteomes" id="UP000199379"/>
    </source>
</evidence>
<gene>
    <name evidence="1" type="ORF">SAMN05444007_108252</name>
</gene>
<dbReference type="EMBL" id="FNYD01000008">
    <property type="protein sequence ID" value="SEJ91656.1"/>
    <property type="molecule type" value="Genomic_DNA"/>
</dbReference>
<dbReference type="RefSeq" id="WP_092368688.1">
    <property type="nucleotide sequence ID" value="NZ_BMGV01000008.1"/>
</dbReference>
<dbReference type="STRING" id="1227549.SAMN05444007_108252"/>
<name>A0A1H7CQ96_9RHOB</name>
<protein>
    <submittedName>
        <fullName evidence="1">Uncharacterized protein</fullName>
    </submittedName>
</protein>
<reference evidence="1 2" key="1">
    <citation type="submission" date="2016-10" db="EMBL/GenBank/DDBJ databases">
        <authorList>
            <person name="de Groot N.N."/>
        </authorList>
    </citation>
    <scope>NUCLEOTIDE SEQUENCE [LARGE SCALE GENOMIC DNA]</scope>
    <source>
        <strain evidence="1 2">DSM 29340</strain>
    </source>
</reference>
<dbReference type="OrthoDB" id="7860263at2"/>
<dbReference type="Proteomes" id="UP000199379">
    <property type="component" value="Unassembled WGS sequence"/>
</dbReference>
<accession>A0A1H7CQ96</accession>
<dbReference type="AlphaFoldDB" id="A0A1H7CQ96"/>
<keyword evidence="2" id="KW-1185">Reference proteome</keyword>
<sequence>MSAPQPIAASTIAAQAFRYMELAPIGSFADDSPQASAAREQYTLALKTVLEAHDWSFARRLAGLAEKAETDTTDPDMIHLYALPADCVALRHVYAPCALWRQDGLEIRSELAEKLVVRYTALTQNEALLPASFQTAVSLALAVRLAPQYVSSRTKRSELKLDLQEAIAAAWNADRHSASHARLDGREMQPDWAQEATW</sequence>
<organism evidence="1 2">
    <name type="scientific">Cribrihabitans marinus</name>
    <dbReference type="NCBI Taxonomy" id="1227549"/>
    <lineage>
        <taxon>Bacteria</taxon>
        <taxon>Pseudomonadati</taxon>
        <taxon>Pseudomonadota</taxon>
        <taxon>Alphaproteobacteria</taxon>
        <taxon>Rhodobacterales</taxon>
        <taxon>Paracoccaceae</taxon>
        <taxon>Cribrihabitans</taxon>
    </lineage>
</organism>
<evidence type="ECO:0000313" key="1">
    <source>
        <dbReference type="EMBL" id="SEJ91656.1"/>
    </source>
</evidence>